<dbReference type="AlphaFoldDB" id="A0A428MS41"/>
<gene>
    <name evidence="1" type="ORF">D7Z54_33795</name>
</gene>
<proteinExistence type="predicted"/>
<accession>A0A428MS41</accession>
<evidence type="ECO:0000313" key="1">
    <source>
        <dbReference type="EMBL" id="RSL28952.1"/>
    </source>
</evidence>
<protein>
    <submittedName>
        <fullName evidence="1">Uncharacterized protein</fullName>
    </submittedName>
</protein>
<evidence type="ECO:0000313" key="2">
    <source>
        <dbReference type="Proteomes" id="UP000275076"/>
    </source>
</evidence>
<name>A0A428MS41_9BACI</name>
<comment type="caution">
    <text evidence="1">The sequence shown here is derived from an EMBL/GenBank/DDBJ whole genome shotgun (WGS) entry which is preliminary data.</text>
</comment>
<sequence>MTDKDVKYIEIVFENCESICIPKERFNFLCIRKMSQRLIHQSHLPLNTESSFDNECGFLRMIISYEEDDELNYDSDECDEPLGMFLDNPTSNSVEDRPHVLGRILDFNDITHIDLMNAEKESLLYVSVPFRDDSFPDSNDLMAVNIRELPVYGKSIDIIIGEE</sequence>
<dbReference type="EMBL" id="RBVX01000113">
    <property type="protein sequence ID" value="RSL28952.1"/>
    <property type="molecule type" value="Genomic_DNA"/>
</dbReference>
<organism evidence="1 2">
    <name type="scientific">Salibacterium salarium</name>
    <dbReference type="NCBI Taxonomy" id="284579"/>
    <lineage>
        <taxon>Bacteria</taxon>
        <taxon>Bacillati</taxon>
        <taxon>Bacillota</taxon>
        <taxon>Bacilli</taxon>
        <taxon>Bacillales</taxon>
        <taxon>Bacillaceae</taxon>
    </lineage>
</organism>
<reference evidence="1 2" key="1">
    <citation type="submission" date="2018-10" db="EMBL/GenBank/DDBJ databases">
        <title>Draft genome sequence of Bacillus salarius IM0101, isolated from a hypersaline soil in Inner Mongolia, China.</title>
        <authorList>
            <person name="Yamprayoonswat W."/>
            <person name="Boonvisut S."/>
            <person name="Jumpathong W."/>
            <person name="Sittihan S."/>
            <person name="Ruangsuj P."/>
            <person name="Wanthongcharoen S."/>
            <person name="Thongpramul N."/>
            <person name="Pimmason S."/>
            <person name="Yu B."/>
            <person name="Yasawong M."/>
        </authorList>
    </citation>
    <scope>NUCLEOTIDE SEQUENCE [LARGE SCALE GENOMIC DNA]</scope>
    <source>
        <strain evidence="1 2">IM0101</strain>
    </source>
</reference>
<keyword evidence="2" id="KW-1185">Reference proteome</keyword>
<dbReference type="Proteomes" id="UP000275076">
    <property type="component" value="Unassembled WGS sequence"/>
</dbReference>